<accession>A0A9D0YQX4</accession>
<organism evidence="6 7">
    <name type="scientific">Candidatus Enterenecus faecium</name>
    <dbReference type="NCBI Taxonomy" id="2840780"/>
    <lineage>
        <taxon>Bacteria</taxon>
        <taxon>Bacillati</taxon>
        <taxon>Bacillota</taxon>
        <taxon>Clostridia</taxon>
        <taxon>Eubacteriales</taxon>
        <taxon>Candidatus Enterenecus</taxon>
    </lineage>
</organism>
<feature type="domain" description="Calcineurin-like phosphoesterase" evidence="4">
    <location>
        <begin position="46"/>
        <end position="269"/>
    </location>
</feature>
<dbReference type="EMBL" id="DVFO01000001">
    <property type="protein sequence ID" value="HIQ59979.1"/>
    <property type="molecule type" value="Genomic_DNA"/>
</dbReference>
<dbReference type="CDD" id="cd00845">
    <property type="entry name" value="MPP_UshA_N_like"/>
    <property type="match status" value="1"/>
</dbReference>
<dbReference type="InterPro" id="IPR036907">
    <property type="entry name" value="5'-Nucleotdase_C_sf"/>
</dbReference>
<evidence type="ECO:0000259" key="5">
    <source>
        <dbReference type="Pfam" id="PF02872"/>
    </source>
</evidence>
<dbReference type="GO" id="GO:0000166">
    <property type="term" value="F:nucleotide binding"/>
    <property type="evidence" value="ECO:0007669"/>
    <property type="project" value="UniProtKB-KW"/>
</dbReference>
<keyword evidence="3" id="KW-1133">Transmembrane helix</keyword>
<sequence length="636" mass="69954">MSQEECPVRRLLCLVMLLALALSLSVSQVWAADETAEEITILYTHDMHSSFLPKEGPDGHSRGGYARLKTLIDEQKEEHPNALVLDGGDFSMGSLFQTAYSTSALELRAMGQMGYDVTTFGNHEFDYRASGLADMLYAAVDSGDPLPAIVDANYLPPQEDEETWDALYTYGVQDYRILERGGVTYVIFGITGVDSDECAPMSGMELSDPVETAKRVVKEATEQCQNAYGEDPVVICLSHSGTEKGKGEDYELAQKVEGIDVIISGHTHTTLEQPIEVNDTYIVSAGENSKNLGVLTLTRTQDGVELKDSRLVPVDERVPEDPEMAAWIEEAKSQVEQDYLADFDLEFDQVLVDNPYQFDTVDEVYDTQHESTLGNLLADAYYWAGNQASQDPVDVALTASGVIRDTFPKGPITVSQVFNVASLGIGADGVPGYPLISVYLTGKDLKNAIEVDASVPPLMSAAQLFYSGVGYSFNTNRMIFDKVDYAVLMREGGITEPIVDDQLYHVVTGLYIGQMLGAVEDTSFGILTVTPRDAQGNPIDMSQLEDYILHDDEGNEVKEWYAIASYLQSMGGEMDQKYGQTDGRKLVYSSWNPVSLLKNAGLPTFVAILALVIVVALLVLVVVLVRKFILRRMRRN</sequence>
<dbReference type="PRINTS" id="PR01607">
    <property type="entry name" value="APYRASEFAMLY"/>
</dbReference>
<dbReference type="Gene3D" id="3.60.21.10">
    <property type="match status" value="1"/>
</dbReference>
<keyword evidence="2" id="KW-0378">Hydrolase</keyword>
<protein>
    <submittedName>
        <fullName evidence="6">Bifunctional metallophosphatase/5'-nucleotidase</fullName>
    </submittedName>
</protein>
<proteinExistence type="inferred from homology"/>
<name>A0A9D0YQX4_9FIRM</name>
<dbReference type="InterPro" id="IPR029052">
    <property type="entry name" value="Metallo-depent_PP-like"/>
</dbReference>
<evidence type="ECO:0000313" key="7">
    <source>
        <dbReference type="Proteomes" id="UP000886879"/>
    </source>
</evidence>
<evidence type="ECO:0000256" key="3">
    <source>
        <dbReference type="SAM" id="Phobius"/>
    </source>
</evidence>
<dbReference type="InterPro" id="IPR004843">
    <property type="entry name" value="Calcineurin-like_PHP"/>
</dbReference>
<dbReference type="PANTHER" id="PTHR11575:SF24">
    <property type="entry name" value="5'-NUCLEOTIDASE"/>
    <property type="match status" value="1"/>
</dbReference>
<feature type="chain" id="PRO_5039750046" evidence="2">
    <location>
        <begin position="32"/>
        <end position="636"/>
    </location>
</feature>
<dbReference type="GO" id="GO:0009166">
    <property type="term" value="P:nucleotide catabolic process"/>
    <property type="evidence" value="ECO:0007669"/>
    <property type="project" value="InterPro"/>
</dbReference>
<feature type="signal peptide" evidence="2">
    <location>
        <begin position="1"/>
        <end position="31"/>
    </location>
</feature>
<dbReference type="SUPFAM" id="SSF56300">
    <property type="entry name" value="Metallo-dependent phosphatases"/>
    <property type="match status" value="1"/>
</dbReference>
<evidence type="ECO:0000256" key="2">
    <source>
        <dbReference type="RuleBase" id="RU362119"/>
    </source>
</evidence>
<comment type="similarity">
    <text evidence="2">Belongs to the 5'-nucleotidase family.</text>
</comment>
<comment type="caution">
    <text evidence="6">The sequence shown here is derived from an EMBL/GenBank/DDBJ whole genome shotgun (WGS) entry which is preliminary data.</text>
</comment>
<keyword evidence="3" id="KW-0472">Membrane</keyword>
<dbReference type="SUPFAM" id="SSF55816">
    <property type="entry name" value="5'-nucleotidase (syn. UDP-sugar hydrolase), C-terminal domain"/>
    <property type="match status" value="1"/>
</dbReference>
<dbReference type="Pfam" id="PF00149">
    <property type="entry name" value="Metallophos"/>
    <property type="match status" value="1"/>
</dbReference>
<dbReference type="InterPro" id="IPR008334">
    <property type="entry name" value="5'-Nucleotdase_C"/>
</dbReference>
<dbReference type="AlphaFoldDB" id="A0A9D0YQX4"/>
<reference evidence="6" key="1">
    <citation type="submission" date="2020-10" db="EMBL/GenBank/DDBJ databases">
        <authorList>
            <person name="Gilroy R."/>
        </authorList>
    </citation>
    <scope>NUCLEOTIDE SEQUENCE</scope>
    <source>
        <strain evidence="6">ChiGjej2B2-12916</strain>
    </source>
</reference>
<dbReference type="Proteomes" id="UP000886879">
    <property type="component" value="Unassembled WGS sequence"/>
</dbReference>
<keyword evidence="1 2" id="KW-0732">Signal</keyword>
<dbReference type="Pfam" id="PF02872">
    <property type="entry name" value="5_nucleotid_C"/>
    <property type="match status" value="1"/>
</dbReference>
<evidence type="ECO:0000259" key="4">
    <source>
        <dbReference type="Pfam" id="PF00149"/>
    </source>
</evidence>
<keyword evidence="2" id="KW-0547">Nucleotide-binding</keyword>
<dbReference type="GO" id="GO:0016787">
    <property type="term" value="F:hydrolase activity"/>
    <property type="evidence" value="ECO:0007669"/>
    <property type="project" value="UniProtKB-KW"/>
</dbReference>
<feature type="transmembrane region" description="Helical" evidence="3">
    <location>
        <begin position="602"/>
        <end position="625"/>
    </location>
</feature>
<reference evidence="6" key="2">
    <citation type="journal article" date="2021" name="PeerJ">
        <title>Extensive microbial diversity within the chicken gut microbiome revealed by metagenomics and culture.</title>
        <authorList>
            <person name="Gilroy R."/>
            <person name="Ravi A."/>
            <person name="Getino M."/>
            <person name="Pursley I."/>
            <person name="Horton D.L."/>
            <person name="Alikhan N.F."/>
            <person name="Baker D."/>
            <person name="Gharbi K."/>
            <person name="Hall N."/>
            <person name="Watson M."/>
            <person name="Adriaenssens E.M."/>
            <person name="Foster-Nyarko E."/>
            <person name="Jarju S."/>
            <person name="Secka A."/>
            <person name="Antonio M."/>
            <person name="Oren A."/>
            <person name="Chaudhuri R.R."/>
            <person name="La Ragione R."/>
            <person name="Hildebrand F."/>
            <person name="Pallen M.J."/>
        </authorList>
    </citation>
    <scope>NUCLEOTIDE SEQUENCE</scope>
    <source>
        <strain evidence="6">ChiGjej2B2-12916</strain>
    </source>
</reference>
<dbReference type="Gene3D" id="3.90.780.10">
    <property type="entry name" value="5'-Nucleotidase, C-terminal domain"/>
    <property type="match status" value="1"/>
</dbReference>
<keyword evidence="3" id="KW-0812">Transmembrane</keyword>
<dbReference type="PANTHER" id="PTHR11575">
    <property type="entry name" value="5'-NUCLEOTIDASE-RELATED"/>
    <property type="match status" value="1"/>
</dbReference>
<feature type="domain" description="5'-Nucleotidase C-terminal" evidence="5">
    <location>
        <begin position="367"/>
        <end position="512"/>
    </location>
</feature>
<dbReference type="InterPro" id="IPR006179">
    <property type="entry name" value="5_nucleotidase/apyrase"/>
</dbReference>
<evidence type="ECO:0000313" key="6">
    <source>
        <dbReference type="EMBL" id="HIQ59979.1"/>
    </source>
</evidence>
<evidence type="ECO:0000256" key="1">
    <source>
        <dbReference type="ARBA" id="ARBA00022729"/>
    </source>
</evidence>
<gene>
    <name evidence="6" type="ORF">IAD31_00035</name>
</gene>